<gene>
    <name evidence="2" type="ORF">MUN87_12130</name>
</gene>
<feature type="transmembrane region" description="Helical" evidence="1">
    <location>
        <begin position="73"/>
        <end position="93"/>
    </location>
</feature>
<feature type="transmembrane region" description="Helical" evidence="1">
    <location>
        <begin position="137"/>
        <end position="163"/>
    </location>
</feature>
<keyword evidence="1" id="KW-0472">Membrane</keyword>
<dbReference type="Pfam" id="PF04854">
    <property type="entry name" value="DUF624"/>
    <property type="match status" value="1"/>
</dbReference>
<keyword evidence="3" id="KW-1185">Reference proteome</keyword>
<feature type="transmembrane region" description="Helical" evidence="1">
    <location>
        <begin position="99"/>
        <end position="125"/>
    </location>
</feature>
<dbReference type="EMBL" id="CP095071">
    <property type="protein sequence ID" value="UOQ83511.1"/>
    <property type="molecule type" value="Genomic_DNA"/>
</dbReference>
<sequence length="208" mass="23431">MNILESKVYKIIELVINIIILNGLWLLCSIPIITIGPATHAMYQVLLHYVENKETSVARPYFSYFKKSFKSSLFVGLVLSFLAFALIVNFMVIAGTENVLFLTGFSLLGLLLFAMMTFVFPIQITHHVKRMTLFRNALFYALGFLPYSVLNLCIVAGVAVLFFIHPATIFVSCCIGAYFVLLSCRRAFMGVEDRKKAEQGHLAAIRRS</sequence>
<keyword evidence="1" id="KW-1133">Transmembrane helix</keyword>
<name>A0ABY4GH88_9BACI</name>
<evidence type="ECO:0000313" key="3">
    <source>
        <dbReference type="Proteomes" id="UP000831537"/>
    </source>
</evidence>
<evidence type="ECO:0000313" key="2">
    <source>
        <dbReference type="EMBL" id="UOQ83511.1"/>
    </source>
</evidence>
<organism evidence="2 3">
    <name type="scientific">Gracilibacillus salinarum</name>
    <dbReference type="NCBI Taxonomy" id="2932255"/>
    <lineage>
        <taxon>Bacteria</taxon>
        <taxon>Bacillati</taxon>
        <taxon>Bacillota</taxon>
        <taxon>Bacilli</taxon>
        <taxon>Bacillales</taxon>
        <taxon>Bacillaceae</taxon>
        <taxon>Gracilibacillus</taxon>
    </lineage>
</organism>
<dbReference type="Proteomes" id="UP000831537">
    <property type="component" value="Chromosome"/>
</dbReference>
<feature type="transmembrane region" description="Helical" evidence="1">
    <location>
        <begin position="169"/>
        <end position="188"/>
    </location>
</feature>
<dbReference type="InterPro" id="IPR006938">
    <property type="entry name" value="DUF624"/>
</dbReference>
<feature type="transmembrane region" description="Helical" evidence="1">
    <location>
        <begin position="14"/>
        <end position="35"/>
    </location>
</feature>
<protein>
    <submittedName>
        <fullName evidence="2">YesL family protein</fullName>
    </submittedName>
</protein>
<dbReference type="RefSeq" id="WP_244740459.1">
    <property type="nucleotide sequence ID" value="NZ_CP095071.1"/>
</dbReference>
<proteinExistence type="predicted"/>
<keyword evidence="1" id="KW-0812">Transmembrane</keyword>
<evidence type="ECO:0000256" key="1">
    <source>
        <dbReference type="SAM" id="Phobius"/>
    </source>
</evidence>
<reference evidence="2 3" key="1">
    <citation type="submission" date="2022-04" db="EMBL/GenBank/DDBJ databases">
        <title>Gracilibacillus sp. isolated from saltern.</title>
        <authorList>
            <person name="Won M."/>
            <person name="Lee C.-M."/>
            <person name="Woen H.-Y."/>
            <person name="Kwon S.-W."/>
        </authorList>
    </citation>
    <scope>NUCLEOTIDE SEQUENCE [LARGE SCALE GENOMIC DNA]</scope>
    <source>
        <strain evidence="2 3">SSPM10-3</strain>
    </source>
</reference>
<accession>A0ABY4GH88</accession>